<dbReference type="CDD" id="cd15904">
    <property type="entry name" value="TSPO_MBR"/>
    <property type="match status" value="1"/>
</dbReference>
<evidence type="ECO:0000313" key="9">
    <source>
        <dbReference type="Proteomes" id="UP001265259"/>
    </source>
</evidence>
<dbReference type="InterPro" id="IPR038330">
    <property type="entry name" value="TspO/MBR-related_sf"/>
</dbReference>
<keyword evidence="4 6" id="KW-1133">Transmembrane helix</keyword>
<evidence type="ECO:0000256" key="5">
    <source>
        <dbReference type="ARBA" id="ARBA00023136"/>
    </source>
</evidence>
<feature type="transmembrane region" description="Helical" evidence="6">
    <location>
        <begin position="42"/>
        <end position="60"/>
    </location>
</feature>
<feature type="chain" id="PRO_5046825544" evidence="7">
    <location>
        <begin position="18"/>
        <end position="148"/>
    </location>
</feature>
<dbReference type="Pfam" id="PF03073">
    <property type="entry name" value="TspO_MBR"/>
    <property type="match status" value="1"/>
</dbReference>
<keyword evidence="5 6" id="KW-0472">Membrane</keyword>
<dbReference type="PIRSF" id="PIRSF005859">
    <property type="entry name" value="PBR"/>
    <property type="match status" value="1"/>
</dbReference>
<evidence type="ECO:0000256" key="1">
    <source>
        <dbReference type="ARBA" id="ARBA00004141"/>
    </source>
</evidence>
<evidence type="ECO:0000256" key="7">
    <source>
        <dbReference type="SAM" id="SignalP"/>
    </source>
</evidence>
<reference evidence="8 9" key="1">
    <citation type="submission" date="2023-09" db="EMBL/GenBank/DDBJ databases">
        <authorList>
            <person name="Rey-Velasco X."/>
        </authorList>
    </citation>
    <scope>NUCLEOTIDE SEQUENCE [LARGE SCALE GENOMIC DNA]</scope>
    <source>
        <strain evidence="8 9">F158</strain>
    </source>
</reference>
<dbReference type="Proteomes" id="UP001265259">
    <property type="component" value="Unassembled WGS sequence"/>
</dbReference>
<dbReference type="RefSeq" id="WP_311688853.1">
    <property type="nucleotide sequence ID" value="NZ_JAVRHL010000001.1"/>
</dbReference>
<dbReference type="InterPro" id="IPR004307">
    <property type="entry name" value="TspO_MBR"/>
</dbReference>
<feature type="signal peptide" evidence="7">
    <location>
        <begin position="1"/>
        <end position="17"/>
    </location>
</feature>
<keyword evidence="7" id="KW-0732">Signal</keyword>
<proteinExistence type="inferred from homology"/>
<sequence>MPWTVFLLFLIACAAAASTGSIFKPGTWYQELAKPSWTPPNLAFPIVWPILYVIIAWAAARVAVMPGTAHAVGFWAIQIALNTLWTPVFFGAHRMGTGAVVIGVLWVAALCTCIAFWRHDTLAGALILPYLAWLTYAFALNVAILRLN</sequence>
<feature type="transmembrane region" description="Helical" evidence="6">
    <location>
        <begin position="98"/>
        <end position="117"/>
    </location>
</feature>
<feature type="transmembrane region" description="Helical" evidence="6">
    <location>
        <begin position="72"/>
        <end position="92"/>
    </location>
</feature>
<evidence type="ECO:0000256" key="3">
    <source>
        <dbReference type="ARBA" id="ARBA00022692"/>
    </source>
</evidence>
<gene>
    <name evidence="8" type="ORF">RM543_01215</name>
</gene>
<comment type="subcellular location">
    <subcellularLocation>
        <location evidence="1">Membrane</location>
        <topology evidence="1">Multi-pass membrane protein</topology>
    </subcellularLocation>
</comment>
<dbReference type="EMBL" id="JAVRHL010000001">
    <property type="protein sequence ID" value="MDT0681286.1"/>
    <property type="molecule type" value="Genomic_DNA"/>
</dbReference>
<feature type="transmembrane region" description="Helical" evidence="6">
    <location>
        <begin position="124"/>
        <end position="145"/>
    </location>
</feature>
<protein>
    <submittedName>
        <fullName evidence="8">TspO/MBR family protein</fullName>
    </submittedName>
</protein>
<dbReference type="Gene3D" id="1.20.1260.100">
    <property type="entry name" value="TspO/MBR protein"/>
    <property type="match status" value="1"/>
</dbReference>
<keyword evidence="3 6" id="KW-0812">Transmembrane</keyword>
<evidence type="ECO:0000256" key="4">
    <source>
        <dbReference type="ARBA" id="ARBA00022989"/>
    </source>
</evidence>
<name>A0ABU3DC48_9RHOB</name>
<evidence type="ECO:0000256" key="2">
    <source>
        <dbReference type="ARBA" id="ARBA00007524"/>
    </source>
</evidence>
<comment type="caution">
    <text evidence="8">The sequence shown here is derived from an EMBL/GenBank/DDBJ whole genome shotgun (WGS) entry which is preliminary data.</text>
</comment>
<evidence type="ECO:0000313" key="8">
    <source>
        <dbReference type="EMBL" id="MDT0681286.1"/>
    </source>
</evidence>
<dbReference type="PANTHER" id="PTHR10057:SF0">
    <property type="entry name" value="TRANSLOCATOR PROTEIN"/>
    <property type="match status" value="1"/>
</dbReference>
<evidence type="ECO:0000256" key="6">
    <source>
        <dbReference type="SAM" id="Phobius"/>
    </source>
</evidence>
<accession>A0ABU3DC48</accession>
<comment type="similarity">
    <text evidence="2">Belongs to the TspO/BZRP family.</text>
</comment>
<keyword evidence="9" id="KW-1185">Reference proteome</keyword>
<dbReference type="NCBIfam" id="NF047825">
    <property type="entry name" value="T-richsensTspOAlph"/>
    <property type="match status" value="1"/>
</dbReference>
<dbReference type="PANTHER" id="PTHR10057">
    <property type="entry name" value="PERIPHERAL-TYPE BENZODIAZEPINE RECEPTOR"/>
    <property type="match status" value="1"/>
</dbReference>
<organism evidence="8 9">
    <name type="scientific">Tropicimonas omnivorans</name>
    <dbReference type="NCBI Taxonomy" id="3075590"/>
    <lineage>
        <taxon>Bacteria</taxon>
        <taxon>Pseudomonadati</taxon>
        <taxon>Pseudomonadota</taxon>
        <taxon>Alphaproteobacteria</taxon>
        <taxon>Rhodobacterales</taxon>
        <taxon>Roseobacteraceae</taxon>
        <taxon>Tropicimonas</taxon>
    </lineage>
</organism>